<proteinExistence type="predicted"/>
<protein>
    <submittedName>
        <fullName evidence="1">Uncharacterized protein</fullName>
    </submittedName>
</protein>
<evidence type="ECO:0000313" key="1">
    <source>
        <dbReference type="EMBL" id="MBD7912371.1"/>
    </source>
</evidence>
<comment type="caution">
    <text evidence="1">The sequence shown here is derived from an EMBL/GenBank/DDBJ whole genome shotgun (WGS) entry which is preliminary data.</text>
</comment>
<dbReference type="EMBL" id="JACSRA010000022">
    <property type="protein sequence ID" value="MBD7912371.1"/>
    <property type="molecule type" value="Genomic_DNA"/>
</dbReference>
<dbReference type="Proteomes" id="UP000627781">
    <property type="component" value="Unassembled WGS sequence"/>
</dbReference>
<gene>
    <name evidence="1" type="ORF">H9661_13490</name>
</gene>
<sequence>MNNKEVEINGYIVTFDYKENKCKIRRKDNVKIDTKSKQFIKDLNEIKKTKEYGDNFRIMNLQNMKKTKSTLSEDTNERLLEFTKSLLRE</sequence>
<accession>A0ABR8PW12</accession>
<reference evidence="1 2" key="1">
    <citation type="submission" date="2020-08" db="EMBL/GenBank/DDBJ databases">
        <title>A Genomic Blueprint of the Chicken Gut Microbiome.</title>
        <authorList>
            <person name="Gilroy R."/>
            <person name="Ravi A."/>
            <person name="Getino M."/>
            <person name="Pursley I."/>
            <person name="Horton D.L."/>
            <person name="Alikhan N.-F."/>
            <person name="Baker D."/>
            <person name="Gharbi K."/>
            <person name="Hall N."/>
            <person name="Watson M."/>
            <person name="Adriaenssens E.M."/>
            <person name="Foster-Nyarko E."/>
            <person name="Jarju S."/>
            <person name="Secka A."/>
            <person name="Antonio M."/>
            <person name="Oren A."/>
            <person name="Chaudhuri R."/>
            <person name="La Ragione R.M."/>
            <person name="Hildebrand F."/>
            <person name="Pallen M.J."/>
        </authorList>
    </citation>
    <scope>NUCLEOTIDE SEQUENCE [LARGE SCALE GENOMIC DNA]</scope>
    <source>
        <strain evidence="1 2">Sa3CVN1</strain>
    </source>
</reference>
<dbReference type="RefSeq" id="WP_143315255.1">
    <property type="nucleotide sequence ID" value="NZ_JACSRA010000022.1"/>
</dbReference>
<keyword evidence="2" id="KW-1185">Reference proteome</keyword>
<organism evidence="1 2">
    <name type="scientific">Clostridium cibarium</name>
    <dbReference type="NCBI Taxonomy" id="2762247"/>
    <lineage>
        <taxon>Bacteria</taxon>
        <taxon>Bacillati</taxon>
        <taxon>Bacillota</taxon>
        <taxon>Clostridia</taxon>
        <taxon>Eubacteriales</taxon>
        <taxon>Clostridiaceae</taxon>
        <taxon>Clostridium</taxon>
    </lineage>
</organism>
<name>A0ABR8PW12_9CLOT</name>
<evidence type="ECO:0000313" key="2">
    <source>
        <dbReference type="Proteomes" id="UP000627781"/>
    </source>
</evidence>